<reference evidence="5 6" key="1">
    <citation type="submission" date="2023-07" db="EMBL/GenBank/DDBJ databases">
        <title>Genomic Encyclopedia of Type Strains, Phase IV (KMG-IV): sequencing the most valuable type-strain genomes for metagenomic binning, comparative biology and taxonomic classification.</title>
        <authorList>
            <person name="Goeker M."/>
        </authorList>
    </citation>
    <scope>NUCLEOTIDE SEQUENCE [LARGE SCALE GENOMIC DNA]</scope>
    <source>
        <strain evidence="5 6">DSM 22170</strain>
    </source>
</reference>
<protein>
    <recommendedName>
        <fullName evidence="4">Aminoglycoside N(3)-acetyltransferase</fullName>
        <ecNumber evidence="4">2.3.1.-</ecNumber>
    </recommendedName>
</protein>
<dbReference type="EC" id="2.3.1.-" evidence="4"/>
<evidence type="ECO:0000256" key="3">
    <source>
        <dbReference type="ARBA" id="ARBA00023315"/>
    </source>
</evidence>
<comment type="catalytic activity">
    <reaction evidence="4">
        <text>a 2-deoxystreptamine antibiotic + acetyl-CoA = an N(3)-acetyl-2-deoxystreptamine antibiotic + CoA + H(+)</text>
        <dbReference type="Rhea" id="RHEA:12665"/>
        <dbReference type="ChEBI" id="CHEBI:15378"/>
        <dbReference type="ChEBI" id="CHEBI:57287"/>
        <dbReference type="ChEBI" id="CHEBI:57288"/>
        <dbReference type="ChEBI" id="CHEBI:57921"/>
        <dbReference type="ChEBI" id="CHEBI:77452"/>
        <dbReference type="EC" id="2.3.1.81"/>
    </reaction>
</comment>
<dbReference type="InterPro" id="IPR003679">
    <property type="entry name" value="Amioglycoside_AcTrfase"/>
</dbReference>
<comment type="caution">
    <text evidence="5">The sequence shown here is derived from an EMBL/GenBank/DDBJ whole genome shotgun (WGS) entry which is preliminary data.</text>
</comment>
<dbReference type="GO" id="GO:0046353">
    <property type="term" value="F:aminoglycoside 3-N-acetyltransferase activity"/>
    <property type="evidence" value="ECO:0007669"/>
    <property type="project" value="UniProtKB-EC"/>
</dbReference>
<organism evidence="5 6">
    <name type="scientific">Paenibacillus hunanensis</name>
    <dbReference type="NCBI Taxonomy" id="539262"/>
    <lineage>
        <taxon>Bacteria</taxon>
        <taxon>Bacillati</taxon>
        <taxon>Bacillota</taxon>
        <taxon>Bacilli</taxon>
        <taxon>Bacillales</taxon>
        <taxon>Paenibacillaceae</taxon>
        <taxon>Paenibacillus</taxon>
    </lineage>
</organism>
<dbReference type="Proteomes" id="UP001185028">
    <property type="component" value="Unassembled WGS sequence"/>
</dbReference>
<dbReference type="SUPFAM" id="SSF110710">
    <property type="entry name" value="TTHA0583/YokD-like"/>
    <property type="match status" value="1"/>
</dbReference>
<name>A0ABU1IX85_9BACL</name>
<evidence type="ECO:0000313" key="5">
    <source>
        <dbReference type="EMBL" id="MDR6243784.1"/>
    </source>
</evidence>
<keyword evidence="6" id="KW-1185">Reference proteome</keyword>
<keyword evidence="3 4" id="KW-0012">Acyltransferase</keyword>
<sequence>MITEKPISFTQLKTEFAALGIQPGMSILLHSSLKSIGGWIPGGAETVILALEDVLGSEGTLMMPTQTSQLTDPKLWRYPPADPRWWDLIRESMPPYDPDFTVTSGMGIIAETFRKQRGVLRSLHPHVSFAVWGKHAQAWTEKHELDYGLGNGSPLQHLYDAKGYVLMLGTEYVTNTSIHLAEYHAEWNDKKTIMMDAPVMTDKGKQWIRFRDLNFNSDDFDDIGANLETDCPHLVVSGTVGNARARLISQPALVDYAAGWLETNR</sequence>
<dbReference type="PANTHER" id="PTHR11104">
    <property type="entry name" value="AMINOGLYCOSIDE N3-ACETYLTRANSFERASE"/>
    <property type="match status" value="1"/>
</dbReference>
<keyword evidence="2 4" id="KW-0808">Transferase</keyword>
<accession>A0ABU1IX85</accession>
<evidence type="ECO:0000313" key="6">
    <source>
        <dbReference type="Proteomes" id="UP001185028"/>
    </source>
</evidence>
<dbReference type="EMBL" id="JAVDQH010000005">
    <property type="protein sequence ID" value="MDR6243784.1"/>
    <property type="molecule type" value="Genomic_DNA"/>
</dbReference>
<proteinExistence type="inferred from homology"/>
<dbReference type="RefSeq" id="WP_188776977.1">
    <property type="nucleotide sequence ID" value="NZ_BMMB01000008.1"/>
</dbReference>
<comment type="similarity">
    <text evidence="1 4">Belongs to the antibiotic N-acetyltransferase family.</text>
</comment>
<dbReference type="PANTHER" id="PTHR11104:SF0">
    <property type="entry name" value="SPBETA PROPHAGE-DERIVED AMINOGLYCOSIDE N(3')-ACETYLTRANSFERASE-LIKE PROTEIN YOKD"/>
    <property type="match status" value="1"/>
</dbReference>
<dbReference type="InterPro" id="IPR028345">
    <property type="entry name" value="Antibiotic_NAT-like"/>
</dbReference>
<dbReference type="Pfam" id="PF02522">
    <property type="entry name" value="Antibiotic_NAT"/>
    <property type="match status" value="1"/>
</dbReference>
<gene>
    <name evidence="5" type="ORF">JOC58_001677</name>
</gene>
<keyword evidence="4" id="KW-0046">Antibiotic resistance</keyword>
<evidence type="ECO:0000256" key="2">
    <source>
        <dbReference type="ARBA" id="ARBA00022679"/>
    </source>
</evidence>
<evidence type="ECO:0000256" key="1">
    <source>
        <dbReference type="ARBA" id="ARBA00006383"/>
    </source>
</evidence>
<evidence type="ECO:0000256" key="4">
    <source>
        <dbReference type="RuleBase" id="RU365031"/>
    </source>
</evidence>